<evidence type="ECO:0000256" key="2">
    <source>
        <dbReference type="SAM" id="Phobius"/>
    </source>
</evidence>
<keyword evidence="2" id="KW-0472">Membrane</keyword>
<dbReference type="AlphaFoldDB" id="A0A7I7Y1F6"/>
<feature type="compositionally biased region" description="Basic and acidic residues" evidence="1">
    <location>
        <begin position="29"/>
        <end position="50"/>
    </location>
</feature>
<keyword evidence="2" id="KW-0812">Transmembrane</keyword>
<dbReference type="Pfam" id="PF11209">
    <property type="entry name" value="LmeA"/>
    <property type="match status" value="1"/>
</dbReference>
<dbReference type="OrthoDB" id="4201904at2"/>
<feature type="region of interest" description="Disordered" evidence="1">
    <location>
        <begin position="1"/>
        <end position="82"/>
    </location>
</feature>
<protein>
    <recommendedName>
        <fullName evidence="5">DUF2993 domain-containing protein</fullName>
    </recommendedName>
</protein>
<sequence>MTNPPQGEDPSKWSRPTQANPAQPVGATERIERVPGAEARPTERIERPDAVDPATAYIPRQDAPPPAAPGAVPPPEQPKKGGALGRLFKDPLSIVLVLVIVVALVIAGVLGGELYARNRADSIVSKIVSCVVQDKATASFGVVPPFLWQHANKHYTNLSIKTEGNQVRDAKGMKLDININDIKLSDNPDASGGTVGSMVARIDWSSDGIKQSVQNAIPLFGGFISNVTTDPGAGTLTLDAGLGSVTVRPEVVNGGFSMEVMNVSGLGFSLPRETVQPALDMFTGELTKNYPMEIHADSVEVTDSGIVAQLSSQNSTIPPGTEDPCFSAL</sequence>
<evidence type="ECO:0000313" key="3">
    <source>
        <dbReference type="EMBL" id="BBZ35446.1"/>
    </source>
</evidence>
<dbReference type="Proteomes" id="UP000466931">
    <property type="component" value="Chromosome"/>
</dbReference>
<name>A0A7I7Y1F6_9MYCO</name>
<evidence type="ECO:0000256" key="1">
    <source>
        <dbReference type="SAM" id="MobiDB-lite"/>
    </source>
</evidence>
<evidence type="ECO:0008006" key="5">
    <source>
        <dbReference type="Google" id="ProtNLM"/>
    </source>
</evidence>
<reference evidence="3" key="1">
    <citation type="journal article" date="2019" name="Emerg. Microbes Infect.">
        <title>Comprehensive subspecies identification of 175 nontuberculous mycobacteria species based on 7547 genomic profiles.</title>
        <authorList>
            <person name="Matsumoto Y."/>
            <person name="Kinjo T."/>
            <person name="Motooka D."/>
            <person name="Nabeya D."/>
            <person name="Jung N."/>
            <person name="Uechi K."/>
            <person name="Horii T."/>
            <person name="Iida T."/>
            <person name="Fujita J."/>
            <person name="Nakamura S."/>
        </authorList>
    </citation>
    <scope>NUCLEOTIDE SEQUENCE [LARGE SCALE GENOMIC DNA]</scope>
    <source>
        <strain evidence="3">JCM 13671</strain>
    </source>
</reference>
<accession>A0A7I7Y1F6</accession>
<keyword evidence="2" id="KW-1133">Transmembrane helix</keyword>
<feature type="transmembrane region" description="Helical" evidence="2">
    <location>
        <begin position="94"/>
        <end position="116"/>
    </location>
</feature>
<feature type="compositionally biased region" description="Pro residues" evidence="1">
    <location>
        <begin position="62"/>
        <end position="76"/>
    </location>
</feature>
<dbReference type="EMBL" id="AP022612">
    <property type="protein sequence ID" value="BBZ35446.1"/>
    <property type="molecule type" value="Genomic_DNA"/>
</dbReference>
<dbReference type="InterPro" id="IPR021373">
    <property type="entry name" value="DUF2993"/>
</dbReference>
<keyword evidence="4" id="KW-1185">Reference proteome</keyword>
<gene>
    <name evidence="3" type="ORF">MCNF_40510</name>
</gene>
<reference evidence="3" key="2">
    <citation type="submission" date="2020-02" db="EMBL/GenBank/DDBJ databases">
        <authorList>
            <person name="Matsumoto Y."/>
            <person name="Motooka D."/>
            <person name="Nakamura S."/>
        </authorList>
    </citation>
    <scope>NUCLEOTIDE SEQUENCE</scope>
    <source>
        <strain evidence="3">JCM 13671</strain>
    </source>
</reference>
<organism evidence="3 4">
    <name type="scientific">Mycolicibacterium confluentis</name>
    <dbReference type="NCBI Taxonomy" id="28047"/>
    <lineage>
        <taxon>Bacteria</taxon>
        <taxon>Bacillati</taxon>
        <taxon>Actinomycetota</taxon>
        <taxon>Actinomycetes</taxon>
        <taxon>Mycobacteriales</taxon>
        <taxon>Mycobacteriaceae</taxon>
        <taxon>Mycolicibacterium</taxon>
    </lineage>
</organism>
<evidence type="ECO:0000313" key="4">
    <source>
        <dbReference type="Proteomes" id="UP000466931"/>
    </source>
</evidence>
<proteinExistence type="predicted"/>